<organism evidence="1 2">
    <name type="scientific">Bacteroides faecichinchillae</name>
    <dbReference type="NCBI Taxonomy" id="871325"/>
    <lineage>
        <taxon>Bacteria</taxon>
        <taxon>Pseudomonadati</taxon>
        <taxon>Bacteroidota</taxon>
        <taxon>Bacteroidia</taxon>
        <taxon>Bacteroidales</taxon>
        <taxon>Bacteroidaceae</taxon>
        <taxon>Bacteroides</taxon>
    </lineage>
</organism>
<dbReference type="AlphaFoldDB" id="A0A1M4TTQ8"/>
<sequence>MNAQKVRNCDCVNKVRNMFAQKFIHAYLCSVSLDVLLWNARGGDCLIKII</sequence>
<protein>
    <submittedName>
        <fullName evidence="1">Uncharacterized protein</fullName>
    </submittedName>
</protein>
<dbReference type="Proteomes" id="UP000184436">
    <property type="component" value="Unassembled WGS sequence"/>
</dbReference>
<reference evidence="1 2" key="1">
    <citation type="submission" date="2016-11" db="EMBL/GenBank/DDBJ databases">
        <authorList>
            <person name="Jaros S."/>
            <person name="Januszkiewicz K."/>
            <person name="Wedrychowicz H."/>
        </authorList>
    </citation>
    <scope>NUCLEOTIDE SEQUENCE [LARGE SCALE GENOMIC DNA]</scope>
    <source>
        <strain evidence="1 2">DSM 26883</strain>
    </source>
</reference>
<evidence type="ECO:0000313" key="2">
    <source>
        <dbReference type="Proteomes" id="UP000184436"/>
    </source>
</evidence>
<gene>
    <name evidence="1" type="ORF">SAMN05444349_102243</name>
</gene>
<proteinExistence type="predicted"/>
<keyword evidence="2" id="KW-1185">Reference proteome</keyword>
<name>A0A1M4TTQ8_9BACE</name>
<accession>A0A1M4TTQ8</accession>
<dbReference type="EMBL" id="FQVD01000002">
    <property type="protein sequence ID" value="SHE47774.1"/>
    <property type="molecule type" value="Genomic_DNA"/>
</dbReference>
<evidence type="ECO:0000313" key="1">
    <source>
        <dbReference type="EMBL" id="SHE47774.1"/>
    </source>
</evidence>